<keyword evidence="1" id="KW-0732">Signal</keyword>
<organism evidence="2 3">
    <name type="scientific">Amylocarpus encephaloides</name>
    <dbReference type="NCBI Taxonomy" id="45428"/>
    <lineage>
        <taxon>Eukaryota</taxon>
        <taxon>Fungi</taxon>
        <taxon>Dikarya</taxon>
        <taxon>Ascomycota</taxon>
        <taxon>Pezizomycotina</taxon>
        <taxon>Leotiomycetes</taxon>
        <taxon>Helotiales</taxon>
        <taxon>Helotiales incertae sedis</taxon>
        <taxon>Amylocarpus</taxon>
    </lineage>
</organism>
<evidence type="ECO:0000313" key="3">
    <source>
        <dbReference type="Proteomes" id="UP000824998"/>
    </source>
</evidence>
<dbReference type="PANTHER" id="PTHR35567">
    <property type="entry name" value="MALATE DEHYDROGENASE (AFU_ORTHOLOGUE AFUA_2G13800)"/>
    <property type="match status" value="1"/>
</dbReference>
<gene>
    <name evidence="2" type="ORF">BJ875DRAFT_220747</name>
</gene>
<dbReference type="Pfam" id="PF11937">
    <property type="entry name" value="DUF3455"/>
    <property type="match status" value="1"/>
</dbReference>
<feature type="signal peptide" evidence="1">
    <location>
        <begin position="1"/>
        <end position="17"/>
    </location>
</feature>
<evidence type="ECO:0000256" key="1">
    <source>
        <dbReference type="SAM" id="SignalP"/>
    </source>
</evidence>
<dbReference type="Proteomes" id="UP000824998">
    <property type="component" value="Unassembled WGS sequence"/>
</dbReference>
<accession>A0A9P7YT21</accession>
<feature type="chain" id="PRO_5040176949" description="Malate dehydrogenase" evidence="1">
    <location>
        <begin position="18"/>
        <end position="258"/>
    </location>
</feature>
<evidence type="ECO:0008006" key="4">
    <source>
        <dbReference type="Google" id="ProtNLM"/>
    </source>
</evidence>
<dbReference type="OrthoDB" id="1859733at2759"/>
<comment type="caution">
    <text evidence="2">The sequence shown here is derived from an EMBL/GenBank/DDBJ whole genome shotgun (WGS) entry which is preliminary data.</text>
</comment>
<dbReference type="InterPro" id="IPR021851">
    <property type="entry name" value="DUF3455"/>
</dbReference>
<evidence type="ECO:0000313" key="2">
    <source>
        <dbReference type="EMBL" id="KAG9239245.1"/>
    </source>
</evidence>
<protein>
    <recommendedName>
        <fullName evidence="4">Malate dehydrogenase</fullName>
    </recommendedName>
</protein>
<dbReference type="EMBL" id="MU251360">
    <property type="protein sequence ID" value="KAG9239245.1"/>
    <property type="molecule type" value="Genomic_DNA"/>
</dbReference>
<sequence>MFFHLWAISALCAVTLSAPFAPGSASRPEEMKVLSDYFHMLATKVQEGRNMAMAPICDISKATLPVASPTPLAGPAEGMTLKHVAIGRGIQNYTCSTTNATAAPKPIGAVATLYNASCVAATYPDLLNILPKLALEFSITPENQELGPSNLVVSGHHYFTNNTSPFFDLNTSGLELGVAPCQKNSSVPAPAGAVVGQNNQGLGAVAWLKLTTRSGATGGLQEVYRVNTAGGSPPKICEGMPATFEIQYSAEYWFFGSS</sequence>
<keyword evidence="3" id="KW-1185">Reference proteome</keyword>
<name>A0A9P7YT21_9HELO</name>
<reference evidence="2" key="1">
    <citation type="journal article" date="2021" name="IMA Fungus">
        <title>Genomic characterization of three marine fungi, including Emericellopsis atlantica sp. nov. with signatures of a generalist lifestyle and marine biomass degradation.</title>
        <authorList>
            <person name="Hagestad O.C."/>
            <person name="Hou L."/>
            <person name="Andersen J.H."/>
            <person name="Hansen E.H."/>
            <person name="Altermark B."/>
            <person name="Li C."/>
            <person name="Kuhnert E."/>
            <person name="Cox R.J."/>
            <person name="Crous P.W."/>
            <person name="Spatafora J.W."/>
            <person name="Lail K."/>
            <person name="Amirebrahimi M."/>
            <person name="Lipzen A."/>
            <person name="Pangilinan J."/>
            <person name="Andreopoulos W."/>
            <person name="Hayes R.D."/>
            <person name="Ng V."/>
            <person name="Grigoriev I.V."/>
            <person name="Jackson S.A."/>
            <person name="Sutton T.D.S."/>
            <person name="Dobson A.D.W."/>
            <person name="Rama T."/>
        </authorList>
    </citation>
    <scope>NUCLEOTIDE SEQUENCE</scope>
    <source>
        <strain evidence="2">TRa018bII</strain>
    </source>
</reference>
<dbReference type="AlphaFoldDB" id="A0A9P7YT21"/>
<proteinExistence type="predicted"/>
<dbReference type="PANTHER" id="PTHR35567:SF1">
    <property type="entry name" value="CONSERVED FUNGAL PROTEIN (AFU_ORTHOLOGUE AFUA_1G14230)"/>
    <property type="match status" value="1"/>
</dbReference>